<dbReference type="STRING" id="177437.HRM2_17360"/>
<protein>
    <submittedName>
        <fullName evidence="1">Uncharacterized protein</fullName>
    </submittedName>
</protein>
<proteinExistence type="predicted"/>
<evidence type="ECO:0000313" key="2">
    <source>
        <dbReference type="Proteomes" id="UP000000442"/>
    </source>
</evidence>
<name>C0QB43_DESAH</name>
<sequence>MGWRETLKVEPKNKNSFSIRKRSNSSKSPILKDQKIPFATFADIADRIETSKGTISKMPKCLHGLPCRFILVKDHRQICSRNQQPIFDLDACPIGKWFSIKHTGGGSQ</sequence>
<organism evidence="1 2">
    <name type="scientific">Desulforapulum autotrophicum (strain ATCC 43914 / DSM 3382 / VKM B-1955 / HRM2)</name>
    <name type="common">Desulfobacterium autotrophicum</name>
    <dbReference type="NCBI Taxonomy" id="177437"/>
    <lineage>
        <taxon>Bacteria</taxon>
        <taxon>Pseudomonadati</taxon>
        <taxon>Thermodesulfobacteriota</taxon>
        <taxon>Desulfobacteria</taxon>
        <taxon>Desulfobacterales</taxon>
        <taxon>Desulfobacteraceae</taxon>
        <taxon>Desulforapulum</taxon>
    </lineage>
</organism>
<dbReference type="AlphaFoldDB" id="C0QB43"/>
<accession>C0QB43</accession>
<keyword evidence="2" id="KW-1185">Reference proteome</keyword>
<evidence type="ECO:0000313" key="1">
    <source>
        <dbReference type="EMBL" id="ACN14842.1"/>
    </source>
</evidence>
<dbReference type="EMBL" id="CP001087">
    <property type="protein sequence ID" value="ACN14842.1"/>
    <property type="molecule type" value="Genomic_DNA"/>
</dbReference>
<gene>
    <name evidence="1" type="ordered locus">HRM2_17360</name>
</gene>
<dbReference type="Proteomes" id="UP000000442">
    <property type="component" value="Chromosome"/>
</dbReference>
<reference evidence="1 2" key="1">
    <citation type="journal article" date="2009" name="Environ. Microbiol.">
        <title>Genome sequence of Desulfobacterium autotrophicum HRM2, a marine sulfate reducer oxidizing organic carbon completely to carbon dioxide.</title>
        <authorList>
            <person name="Strittmatter A.W."/>
            <person name="Liesegang H."/>
            <person name="Rabus R."/>
            <person name="Decker I."/>
            <person name="Amann J."/>
            <person name="Andres S."/>
            <person name="Henne A."/>
            <person name="Fricke W.F."/>
            <person name="Martinez-Arias R."/>
            <person name="Bartels D."/>
            <person name="Goesmann A."/>
            <person name="Krause L."/>
            <person name="Puehler A."/>
            <person name="Klenk H.P."/>
            <person name="Richter M."/>
            <person name="Schuler M."/>
            <person name="Gloeckner F.O."/>
            <person name="Meyerdierks A."/>
            <person name="Gottschalk G."/>
            <person name="Amann R."/>
        </authorList>
    </citation>
    <scope>NUCLEOTIDE SEQUENCE [LARGE SCALE GENOMIC DNA]</scope>
    <source>
        <strain evidence="2">ATCC 43914 / DSM 3382 / HRM2</strain>
    </source>
</reference>
<dbReference type="KEGG" id="dat:HRM2_17360"/>
<dbReference type="HOGENOM" id="CLU_2192737_0_0_7"/>